<dbReference type="CDD" id="cd05936">
    <property type="entry name" value="FC-FACS_FadD_like"/>
    <property type="match status" value="1"/>
</dbReference>
<dbReference type="SUPFAM" id="SSF56801">
    <property type="entry name" value="Acetyl-CoA synthetase-like"/>
    <property type="match status" value="1"/>
</dbReference>
<name>A0A1D8JF51_9BACL</name>
<protein>
    <submittedName>
        <fullName evidence="5">Long-chain fatty acid--CoA ligase</fullName>
    </submittedName>
</protein>
<dbReference type="Pfam" id="PF13193">
    <property type="entry name" value="AMP-binding_C"/>
    <property type="match status" value="1"/>
</dbReference>
<comment type="similarity">
    <text evidence="1">Belongs to the ATP-dependent AMP-binding enzyme family.</text>
</comment>
<proteinExistence type="inferred from homology"/>
<dbReference type="InterPro" id="IPR025110">
    <property type="entry name" value="AMP-bd_C"/>
</dbReference>
<dbReference type="InterPro" id="IPR050237">
    <property type="entry name" value="ATP-dep_AMP-bd_enzyme"/>
</dbReference>
<dbReference type="PANTHER" id="PTHR43767">
    <property type="entry name" value="LONG-CHAIN-FATTY-ACID--COA LIGASE"/>
    <property type="match status" value="1"/>
</dbReference>
<dbReference type="Proteomes" id="UP000185746">
    <property type="component" value="Chromosome"/>
</dbReference>
<accession>A0A1D8JF51</accession>
<dbReference type="Gene3D" id="3.30.300.30">
    <property type="match status" value="1"/>
</dbReference>
<dbReference type="KEGG" id="surl:BI350_07170"/>
<evidence type="ECO:0000259" key="3">
    <source>
        <dbReference type="Pfam" id="PF00501"/>
    </source>
</evidence>
<dbReference type="Gene3D" id="3.40.50.12780">
    <property type="entry name" value="N-terminal domain of ligase-like"/>
    <property type="match status" value="1"/>
</dbReference>
<evidence type="ECO:0000256" key="1">
    <source>
        <dbReference type="ARBA" id="ARBA00006432"/>
    </source>
</evidence>
<dbReference type="PANTHER" id="PTHR43767:SF1">
    <property type="entry name" value="NONRIBOSOMAL PEPTIDE SYNTHASE PES1 (EUROFUNG)-RELATED"/>
    <property type="match status" value="1"/>
</dbReference>
<evidence type="ECO:0000259" key="4">
    <source>
        <dbReference type="Pfam" id="PF13193"/>
    </source>
</evidence>
<dbReference type="NCBIfam" id="NF004837">
    <property type="entry name" value="PRK06187.1"/>
    <property type="match status" value="1"/>
</dbReference>
<dbReference type="InterPro" id="IPR042099">
    <property type="entry name" value="ANL_N_sf"/>
</dbReference>
<evidence type="ECO:0000313" key="6">
    <source>
        <dbReference type="Proteomes" id="UP000185746"/>
    </source>
</evidence>
<reference evidence="5 6" key="1">
    <citation type="submission" date="2016-09" db="EMBL/GenBank/DDBJ databases">
        <title>Complete genome sequence of the Lysinibacillus sphaericus LMG 22257, a specie of Bacillus with ureolytic activity that can effectively biodeposit calcium carbonate.</title>
        <authorList>
            <person name="Yan W."/>
        </authorList>
    </citation>
    <scope>NUCLEOTIDE SEQUENCE [LARGE SCALE GENOMIC DNA]</scope>
    <source>
        <strain evidence="5 6">LMG 22257</strain>
    </source>
</reference>
<dbReference type="AlphaFoldDB" id="A0A1D8JF51"/>
<dbReference type="FunFam" id="3.40.50.12780:FF:000003">
    <property type="entry name" value="Long-chain-fatty-acid--CoA ligase FadD"/>
    <property type="match status" value="1"/>
</dbReference>
<feature type="domain" description="AMP-dependent synthetase/ligase" evidence="3">
    <location>
        <begin position="29"/>
        <end position="390"/>
    </location>
</feature>
<dbReference type="EMBL" id="CP017560">
    <property type="protein sequence ID" value="AOV07340.1"/>
    <property type="molecule type" value="Genomic_DNA"/>
</dbReference>
<dbReference type="GO" id="GO:0016878">
    <property type="term" value="F:acid-thiol ligase activity"/>
    <property type="evidence" value="ECO:0007669"/>
    <property type="project" value="UniProtKB-ARBA"/>
</dbReference>
<dbReference type="InterPro" id="IPR000873">
    <property type="entry name" value="AMP-dep_synth/lig_dom"/>
</dbReference>
<dbReference type="PROSITE" id="PS00455">
    <property type="entry name" value="AMP_BINDING"/>
    <property type="match status" value="1"/>
</dbReference>
<dbReference type="InterPro" id="IPR045851">
    <property type="entry name" value="AMP-bd_C_sf"/>
</dbReference>
<dbReference type="FunFam" id="3.30.300.30:FF:000008">
    <property type="entry name" value="2,3-dihydroxybenzoate-AMP ligase"/>
    <property type="match status" value="1"/>
</dbReference>
<evidence type="ECO:0000313" key="5">
    <source>
        <dbReference type="EMBL" id="AOV07340.1"/>
    </source>
</evidence>
<gene>
    <name evidence="5" type="ORF">BI350_07170</name>
</gene>
<keyword evidence="6" id="KW-1185">Reference proteome</keyword>
<sequence>MDRPWMQHVAEGNPKHIEIPNLSLTQLLDEAIATYPKHTAMTFFKNTYTYTDLDEKIKQTACALTEKGVQKGDRVALMLPNCPQYPISFYGALHCGATIVQVNPMYQVSELIHILNDSGTKVLIILDKLLPLFESIRKQTPVEKVIAVSIESSSMPNELVPQAESALPDVDINPTEDVAVLQYTGGTTGTPKGAMLTHFNIVANTLQSAATSFVRTNFGKERVLTAIPLFHVYGMTSAMCVTFHIGGNLILVPRFDVEQLVSIIEKSKPTSLPGVPTMYIALVNYYKTKKFDLSCLNLCSSGSAPLPLEILNRFNELSGTTVAEGYGLSEASPVTHRNPVRGLQKEGSIGIPIPNTDAKIVDVATGEHTLPYGEVGELIIKGPQIMKGYWNQPEETEHTIRNGWLYTGDLATMDADGFFYIVGRKKEMIIASGYNVYPIEVENVIYTHPAVLEAAVFGVPDEYRGETIRAVVALKKDCTLTEEELLAHCRSNLSAYKIPEDVIFVEELPKTAVGKILKRTLQEQFTTVNSKTK</sequence>
<feature type="domain" description="AMP-binding enzyme C-terminal" evidence="4">
    <location>
        <begin position="440"/>
        <end position="515"/>
    </location>
</feature>
<dbReference type="RefSeq" id="WP_075527469.1">
    <property type="nucleotide sequence ID" value="NZ_CP017560.1"/>
</dbReference>
<dbReference type="Pfam" id="PF00501">
    <property type="entry name" value="AMP-binding"/>
    <property type="match status" value="1"/>
</dbReference>
<evidence type="ECO:0000256" key="2">
    <source>
        <dbReference type="ARBA" id="ARBA00022598"/>
    </source>
</evidence>
<dbReference type="InterPro" id="IPR020845">
    <property type="entry name" value="AMP-binding_CS"/>
</dbReference>
<keyword evidence="2 5" id="KW-0436">Ligase</keyword>
<organism evidence="5 6">
    <name type="scientific">Sporosarcina ureilytica</name>
    <dbReference type="NCBI Taxonomy" id="298596"/>
    <lineage>
        <taxon>Bacteria</taxon>
        <taxon>Bacillati</taxon>
        <taxon>Bacillota</taxon>
        <taxon>Bacilli</taxon>
        <taxon>Bacillales</taxon>
        <taxon>Caryophanaceae</taxon>
        <taxon>Sporosarcina</taxon>
    </lineage>
</organism>